<comment type="similarity">
    <text evidence="2 7 8">In the C-terminal section; belongs to the purine/pyrimidine phosphoribosyltransferase family.</text>
</comment>
<evidence type="ECO:0000313" key="13">
    <source>
        <dbReference type="EMBL" id="ABW18100.1"/>
    </source>
</evidence>
<dbReference type="InterPro" id="IPR035584">
    <property type="entry name" value="PurF_N"/>
</dbReference>
<dbReference type="EC" id="2.4.2.14" evidence="7"/>
<feature type="binding site" evidence="7 11">
    <location>
        <position position="457"/>
    </location>
    <ligand>
        <name>[4Fe-4S] cluster</name>
        <dbReference type="ChEBI" id="CHEBI:49883"/>
    </ligand>
</feature>
<keyword evidence="3 7" id="KW-0328">Glycosyltransferase</keyword>
<evidence type="ECO:0000256" key="6">
    <source>
        <dbReference type="ARBA" id="ARBA00022962"/>
    </source>
</evidence>
<reference evidence="14" key="1">
    <citation type="submission" date="2007-10" db="EMBL/GenBank/DDBJ databases">
        <title>Complete genome of Alkaliphilus oremlandii OhILAs.</title>
        <authorList>
            <person name="Copeland A."/>
            <person name="Lucas S."/>
            <person name="Lapidus A."/>
            <person name="Barry K."/>
            <person name="Detter J.C."/>
            <person name="Glavina del Rio T."/>
            <person name="Hammon N."/>
            <person name="Israni S."/>
            <person name="Dalin E."/>
            <person name="Tice H."/>
            <person name="Pitluck S."/>
            <person name="Chain P."/>
            <person name="Malfatti S."/>
            <person name="Shin M."/>
            <person name="Vergez L."/>
            <person name="Schmutz J."/>
            <person name="Larimer F."/>
            <person name="Land M."/>
            <person name="Hauser L."/>
            <person name="Kyrpides N."/>
            <person name="Mikhailova N."/>
            <person name="Stolz J.F."/>
            <person name="Dawson A."/>
            <person name="Fisher E."/>
            <person name="Crable B."/>
            <person name="Perera E."/>
            <person name="Lisak J."/>
            <person name="Ranganathan M."/>
            <person name="Basu P."/>
            <person name="Richardson P."/>
        </authorList>
    </citation>
    <scope>NUCLEOTIDE SEQUENCE [LARGE SCALE GENOMIC DNA]</scope>
    <source>
        <strain evidence="14">OhILAs</strain>
    </source>
</reference>
<dbReference type="NCBIfam" id="TIGR01134">
    <property type="entry name" value="purF"/>
    <property type="match status" value="1"/>
</dbReference>
<evidence type="ECO:0000256" key="1">
    <source>
        <dbReference type="ARBA" id="ARBA00005209"/>
    </source>
</evidence>
<dbReference type="InterPro" id="IPR005854">
    <property type="entry name" value="PurF"/>
</dbReference>
<dbReference type="AlphaFoldDB" id="A8MLI6"/>
<dbReference type="HAMAP" id="MF_01931">
    <property type="entry name" value="PurF"/>
    <property type="match status" value="1"/>
</dbReference>
<protein>
    <recommendedName>
        <fullName evidence="7">Amidophosphoribosyltransferase</fullName>
        <shortName evidence="7">ATase</shortName>
        <ecNumber evidence="7">2.4.2.14</ecNumber>
    </recommendedName>
    <alternativeName>
        <fullName evidence="7">Glutamine phosphoribosylpyrophosphate amidotransferase</fullName>
        <shortName evidence="7">GPATase</shortName>
    </alternativeName>
</protein>
<dbReference type="CDD" id="cd06223">
    <property type="entry name" value="PRTases_typeI"/>
    <property type="match status" value="1"/>
</dbReference>
<dbReference type="PIRSF" id="PIRSF000485">
    <property type="entry name" value="Amd_phspho_trans"/>
    <property type="match status" value="1"/>
</dbReference>
<dbReference type="SUPFAM" id="SSF56235">
    <property type="entry name" value="N-terminal nucleophile aminohydrolases (Ntn hydrolases)"/>
    <property type="match status" value="1"/>
</dbReference>
<dbReference type="CDD" id="cd00715">
    <property type="entry name" value="GPATase_N"/>
    <property type="match status" value="1"/>
</dbReference>
<dbReference type="STRING" id="350688.Clos_0538"/>
<dbReference type="Gene3D" id="3.40.50.2020">
    <property type="match status" value="1"/>
</dbReference>
<evidence type="ECO:0000256" key="11">
    <source>
        <dbReference type="PIRSR" id="PIRSR000485-3"/>
    </source>
</evidence>
<dbReference type="OrthoDB" id="9801213at2"/>
<dbReference type="GO" id="GO:0000287">
    <property type="term" value="F:magnesium ion binding"/>
    <property type="evidence" value="ECO:0007669"/>
    <property type="project" value="UniProtKB-UniRule"/>
</dbReference>
<comment type="pathway">
    <text evidence="1 7 8">Purine metabolism; IMP biosynthesis via de novo pathway; N(1)-(5-phospho-D-ribosyl)glycinamide from 5-phospho-alpha-D-ribose 1-diphosphate: step 1/2.</text>
</comment>
<evidence type="ECO:0000256" key="9">
    <source>
        <dbReference type="PIRSR" id="PIRSR000485-1"/>
    </source>
</evidence>
<feature type="binding site" evidence="7 10">
    <location>
        <position position="366"/>
    </location>
    <ligand>
        <name>Mg(2+)</name>
        <dbReference type="ChEBI" id="CHEBI:18420"/>
    </ligand>
</feature>
<evidence type="ECO:0000256" key="5">
    <source>
        <dbReference type="ARBA" id="ARBA00022755"/>
    </source>
</evidence>
<dbReference type="GO" id="GO:0009113">
    <property type="term" value="P:purine nucleobase biosynthetic process"/>
    <property type="evidence" value="ECO:0007669"/>
    <property type="project" value="UniProtKB-UniRule"/>
</dbReference>
<dbReference type="Proteomes" id="UP000000269">
    <property type="component" value="Chromosome"/>
</dbReference>
<evidence type="ECO:0000256" key="10">
    <source>
        <dbReference type="PIRSR" id="PIRSR000485-2"/>
    </source>
</evidence>
<dbReference type="PANTHER" id="PTHR11907">
    <property type="entry name" value="AMIDOPHOSPHORIBOSYLTRANSFERASE"/>
    <property type="match status" value="1"/>
</dbReference>
<dbReference type="SUPFAM" id="SSF53271">
    <property type="entry name" value="PRTase-like"/>
    <property type="match status" value="1"/>
</dbReference>
<comment type="cofactor">
    <cofactor evidence="7 10">
        <name>Mg(2+)</name>
        <dbReference type="ChEBI" id="CHEBI:18420"/>
    </cofactor>
    <text evidence="7 10">Binds 1 Mg(2+) ion per subunit.</text>
</comment>
<feature type="domain" description="Glutamine amidotransferase type-2" evidence="12">
    <location>
        <begin position="20"/>
        <end position="241"/>
    </location>
</feature>
<evidence type="ECO:0000256" key="8">
    <source>
        <dbReference type="PIRNR" id="PIRNR000485"/>
    </source>
</evidence>
<name>A8MLI6_ALKOO</name>
<comment type="function">
    <text evidence="7">Catalyzes the formation of phosphoribosylamine from phosphoribosylpyrophosphate (PRPP) and glutamine.</text>
</comment>
<keyword evidence="6 7" id="KW-0315">Glutamine amidotransferase</keyword>
<feature type="binding site" evidence="7 10">
    <location>
        <position position="367"/>
    </location>
    <ligand>
        <name>Mg(2+)</name>
        <dbReference type="ChEBI" id="CHEBI:18420"/>
    </ligand>
</feature>
<keyword evidence="7 10" id="KW-0460">Magnesium</keyword>
<dbReference type="InterPro" id="IPR000836">
    <property type="entry name" value="PRTase_dom"/>
</dbReference>
<feature type="binding site" evidence="7 11">
    <location>
        <position position="403"/>
    </location>
    <ligand>
        <name>[4Fe-4S] cluster</name>
        <dbReference type="ChEBI" id="CHEBI:49883"/>
    </ligand>
</feature>
<evidence type="ECO:0000259" key="12">
    <source>
        <dbReference type="PROSITE" id="PS51278"/>
    </source>
</evidence>
<comment type="catalytic activity">
    <reaction evidence="7 8">
        <text>5-phospho-beta-D-ribosylamine + L-glutamate + diphosphate = 5-phospho-alpha-D-ribose 1-diphosphate + L-glutamine + H2O</text>
        <dbReference type="Rhea" id="RHEA:14905"/>
        <dbReference type="ChEBI" id="CHEBI:15377"/>
        <dbReference type="ChEBI" id="CHEBI:29985"/>
        <dbReference type="ChEBI" id="CHEBI:33019"/>
        <dbReference type="ChEBI" id="CHEBI:58017"/>
        <dbReference type="ChEBI" id="CHEBI:58359"/>
        <dbReference type="ChEBI" id="CHEBI:58681"/>
        <dbReference type="EC" id="2.4.2.14"/>
    </reaction>
</comment>
<dbReference type="InterPro" id="IPR017932">
    <property type="entry name" value="GATase_2_dom"/>
</dbReference>
<dbReference type="HOGENOM" id="CLU_022389_3_1_9"/>
<feature type="binding site" evidence="7 11">
    <location>
        <position position="257"/>
    </location>
    <ligand>
        <name>[4Fe-4S] cluster</name>
        <dbReference type="ChEBI" id="CHEBI:49883"/>
    </ligand>
</feature>
<keyword evidence="14" id="KW-1185">Reference proteome</keyword>
<feature type="binding site" evidence="7 10">
    <location>
        <position position="304"/>
    </location>
    <ligand>
        <name>Mg(2+)</name>
        <dbReference type="ChEBI" id="CHEBI:18420"/>
    </ligand>
</feature>
<dbReference type="InterPro" id="IPR029055">
    <property type="entry name" value="Ntn_hydrolases_N"/>
</dbReference>
<dbReference type="MEROPS" id="C44.001"/>
<dbReference type="GO" id="GO:0004044">
    <property type="term" value="F:amidophosphoribosyltransferase activity"/>
    <property type="evidence" value="ECO:0007669"/>
    <property type="project" value="UniProtKB-UniRule"/>
</dbReference>
<dbReference type="eggNOG" id="COG0034">
    <property type="taxonomic scope" value="Bacteria"/>
</dbReference>
<dbReference type="Gene3D" id="3.60.20.10">
    <property type="entry name" value="Glutamine Phosphoribosylpyrophosphate, subunit 1, domain 1"/>
    <property type="match status" value="1"/>
</dbReference>
<proteinExistence type="inferred from homology"/>
<dbReference type="InterPro" id="IPR029057">
    <property type="entry name" value="PRTase-like"/>
</dbReference>
<keyword evidence="7 10" id="KW-0479">Metal-binding</keyword>
<dbReference type="GO" id="GO:0051539">
    <property type="term" value="F:4 iron, 4 sulfur cluster binding"/>
    <property type="evidence" value="ECO:0007669"/>
    <property type="project" value="UniProtKB-KW"/>
</dbReference>
<sequence length="468" mass="51290">MEKCIPVFNEGYQDKLKEECGVIGMFQWNETNAAASLFYGLYALQHRGQESAGIASNDGNRSYHYKKNGLVAEIFDDEILEQLEGHISMGHVRYGTSGGKSAANAQPFVVKTENKSIALAHNGSLVNGQELKHILKAEGYRFESAIDSEVIIKLLAKYSKESLLIGIERTMDLIQGAYSLVIMTESELVGIRDPYGLRPLCLGELEEGGYVLASESCALDAIGATLVRDVAPGEIITVNKEGIRSTYYSKRVKRASCVFEYVYFARPDSILDGANVYEARKNAGKVLAKEHPIDADMVVAVPDSSIPIALGYAEELGLPFGEGLFKNRYVGRTFIEPDQPSRERALRLKLSPLTRNIKGKKIVLVDDSIVRGTTSKKIVAELKRAGAKEVHLRISSPPVAYSCYFGIDTPTRSELLGSTKSIEEIRELVGADTLGYISLEGLLASTGINAENFCTACFNGNYPMKVEE</sequence>
<keyword evidence="7" id="KW-0004">4Fe-4S</keyword>
<organism evidence="13 14">
    <name type="scientific">Alkaliphilus oremlandii (strain OhILAs)</name>
    <name type="common">Clostridium oremlandii (strain OhILAs)</name>
    <dbReference type="NCBI Taxonomy" id="350688"/>
    <lineage>
        <taxon>Bacteria</taxon>
        <taxon>Bacillati</taxon>
        <taxon>Bacillota</taxon>
        <taxon>Clostridia</taxon>
        <taxon>Peptostreptococcales</taxon>
        <taxon>Natronincolaceae</taxon>
        <taxon>Alkaliphilus</taxon>
    </lineage>
</organism>
<dbReference type="KEGG" id="aoe:Clos_0538"/>
<feature type="binding site" evidence="7 11">
    <location>
        <position position="454"/>
    </location>
    <ligand>
        <name>[4Fe-4S] cluster</name>
        <dbReference type="ChEBI" id="CHEBI:49883"/>
    </ligand>
</feature>
<evidence type="ECO:0000256" key="2">
    <source>
        <dbReference type="ARBA" id="ARBA00010138"/>
    </source>
</evidence>
<dbReference type="RefSeq" id="WP_012158414.1">
    <property type="nucleotide sequence ID" value="NC_009922.1"/>
</dbReference>
<feature type="active site" description="Nucleophile" evidence="7 9">
    <location>
        <position position="20"/>
    </location>
</feature>
<evidence type="ECO:0000256" key="3">
    <source>
        <dbReference type="ARBA" id="ARBA00022676"/>
    </source>
</evidence>
<evidence type="ECO:0000313" key="14">
    <source>
        <dbReference type="Proteomes" id="UP000000269"/>
    </source>
</evidence>
<evidence type="ECO:0000256" key="4">
    <source>
        <dbReference type="ARBA" id="ARBA00022679"/>
    </source>
</evidence>
<dbReference type="GO" id="GO:0006189">
    <property type="term" value="P:'de novo' IMP biosynthetic process"/>
    <property type="evidence" value="ECO:0007669"/>
    <property type="project" value="UniProtKB-UniRule"/>
</dbReference>
<gene>
    <name evidence="7" type="primary">purF</name>
    <name evidence="13" type="ordered locus">Clos_0538</name>
</gene>
<dbReference type="UniPathway" id="UPA00074">
    <property type="reaction ID" value="UER00124"/>
</dbReference>
<keyword evidence="7 11" id="KW-0411">Iron-sulfur</keyword>
<keyword evidence="7 11" id="KW-0408">Iron</keyword>
<keyword evidence="4 7" id="KW-0808">Transferase</keyword>
<dbReference type="PROSITE" id="PS51278">
    <property type="entry name" value="GATASE_TYPE_2"/>
    <property type="match status" value="1"/>
</dbReference>
<dbReference type="Pfam" id="PF00156">
    <property type="entry name" value="Pribosyltran"/>
    <property type="match status" value="1"/>
</dbReference>
<dbReference type="Pfam" id="PF13537">
    <property type="entry name" value="GATase_7"/>
    <property type="match status" value="1"/>
</dbReference>
<comment type="cofactor">
    <cofactor evidence="7 11">
        <name>[4Fe-4S] cluster</name>
        <dbReference type="ChEBI" id="CHEBI:49883"/>
    </cofactor>
    <text evidence="7 11">Binds 1 [4Fe-4S] cluster per subunit.</text>
</comment>
<accession>A8MLI6</accession>
<keyword evidence="5 7" id="KW-0658">Purine biosynthesis</keyword>
<evidence type="ECO:0000256" key="7">
    <source>
        <dbReference type="HAMAP-Rule" id="MF_01931"/>
    </source>
</evidence>
<dbReference type="EMBL" id="CP000853">
    <property type="protein sequence ID" value="ABW18100.1"/>
    <property type="molecule type" value="Genomic_DNA"/>
</dbReference>